<sequence>MIIRLREACCDFGPLTELLVVDTDVSGKPAVSSSLARNSNLLSSGYASACCLEKIVCGTETPWMALSTWTPGILWWRTALNFSRCTQDYEVKNWKECTEYAAFGEGVQQSPVGGKSSICKQQEATGKMGPRDDRDLGGDDKIEDLYRGELAFTRQAISLPLRRKPILFNALQAR</sequence>
<dbReference type="Proteomes" id="UP000799750">
    <property type="component" value="Unassembled WGS sequence"/>
</dbReference>
<dbReference type="EMBL" id="MU004187">
    <property type="protein sequence ID" value="KAF2496809.1"/>
    <property type="molecule type" value="Genomic_DNA"/>
</dbReference>
<evidence type="ECO:0000313" key="3">
    <source>
        <dbReference type="Proteomes" id="UP000799750"/>
    </source>
</evidence>
<organism evidence="2 3">
    <name type="scientific">Lophium mytilinum</name>
    <dbReference type="NCBI Taxonomy" id="390894"/>
    <lineage>
        <taxon>Eukaryota</taxon>
        <taxon>Fungi</taxon>
        <taxon>Dikarya</taxon>
        <taxon>Ascomycota</taxon>
        <taxon>Pezizomycotina</taxon>
        <taxon>Dothideomycetes</taxon>
        <taxon>Pleosporomycetidae</taxon>
        <taxon>Mytilinidiales</taxon>
        <taxon>Mytilinidiaceae</taxon>
        <taxon>Lophium</taxon>
    </lineage>
</organism>
<keyword evidence="3" id="KW-1185">Reference proteome</keyword>
<feature type="region of interest" description="Disordered" evidence="1">
    <location>
        <begin position="119"/>
        <end position="138"/>
    </location>
</feature>
<reference evidence="2" key="1">
    <citation type="journal article" date="2020" name="Stud. Mycol.">
        <title>101 Dothideomycetes genomes: a test case for predicting lifestyles and emergence of pathogens.</title>
        <authorList>
            <person name="Haridas S."/>
            <person name="Albert R."/>
            <person name="Binder M."/>
            <person name="Bloem J."/>
            <person name="Labutti K."/>
            <person name="Salamov A."/>
            <person name="Andreopoulos B."/>
            <person name="Baker S."/>
            <person name="Barry K."/>
            <person name="Bills G."/>
            <person name="Bluhm B."/>
            <person name="Cannon C."/>
            <person name="Castanera R."/>
            <person name="Culley D."/>
            <person name="Daum C."/>
            <person name="Ezra D."/>
            <person name="Gonzalez J."/>
            <person name="Henrissat B."/>
            <person name="Kuo A."/>
            <person name="Liang C."/>
            <person name="Lipzen A."/>
            <person name="Lutzoni F."/>
            <person name="Magnuson J."/>
            <person name="Mondo S."/>
            <person name="Nolan M."/>
            <person name="Ohm R."/>
            <person name="Pangilinan J."/>
            <person name="Park H.-J."/>
            <person name="Ramirez L."/>
            <person name="Alfaro M."/>
            <person name="Sun H."/>
            <person name="Tritt A."/>
            <person name="Yoshinaga Y."/>
            <person name="Zwiers L.-H."/>
            <person name="Turgeon B."/>
            <person name="Goodwin S."/>
            <person name="Spatafora J."/>
            <person name="Crous P."/>
            <person name="Grigoriev I."/>
        </authorList>
    </citation>
    <scope>NUCLEOTIDE SEQUENCE</scope>
    <source>
        <strain evidence="2">CBS 269.34</strain>
    </source>
</reference>
<proteinExistence type="predicted"/>
<evidence type="ECO:0000313" key="2">
    <source>
        <dbReference type="EMBL" id="KAF2496809.1"/>
    </source>
</evidence>
<accession>A0A6A6QX74</accession>
<protein>
    <submittedName>
        <fullName evidence="2">Uncharacterized protein</fullName>
    </submittedName>
</protein>
<name>A0A6A6QX74_9PEZI</name>
<evidence type="ECO:0000256" key="1">
    <source>
        <dbReference type="SAM" id="MobiDB-lite"/>
    </source>
</evidence>
<gene>
    <name evidence="2" type="ORF">BU16DRAFT_342163</name>
</gene>
<dbReference type="AlphaFoldDB" id="A0A6A6QX74"/>
<feature type="compositionally biased region" description="Basic and acidic residues" evidence="1">
    <location>
        <begin position="129"/>
        <end position="138"/>
    </location>
</feature>